<name>A0A4Y9JAY5_9STRE</name>
<dbReference type="AlphaFoldDB" id="A0A4Y9JAY5"/>
<dbReference type="InterPro" id="IPR016628">
    <property type="entry name" value="ATPase_SAG2001_prd"/>
</dbReference>
<dbReference type="InterPro" id="IPR051162">
    <property type="entry name" value="T4SS_component"/>
</dbReference>
<dbReference type="PANTHER" id="PTHR30121">
    <property type="entry name" value="UNCHARACTERIZED PROTEIN YJGR-RELATED"/>
    <property type="match status" value="1"/>
</dbReference>
<dbReference type="InterPro" id="IPR027417">
    <property type="entry name" value="P-loop_NTPase"/>
</dbReference>
<dbReference type="Proteomes" id="UP000297253">
    <property type="component" value="Unassembled WGS sequence"/>
</dbReference>
<sequence>MSILSFLGFDDQLRQSSIWDIHDNLILKKDGSVSAIYHVPSRVVNSVDDEAKESFKEVVFSSLSGLQDYKDFNIRMIPVPQELLDKFNKLSLDIDWDSGVSELADEVLHGMMYNLEDSLGDVFEYKYCIVVPLKSIHVSVDLKSVMRQSYRAVRNKTMSYLGFSEDVPVDWYKRYDVQKELVDNALSLLSVRALTTTENVFLNRLQYLRGLSYDKDMEIEFVQGSIENLDEVNIEFENINILKVSNLGSQSYVGLLPVNNLPENISYLHLQEEIQTLRFPVESNFLVQFSLSKGAFSLLAKANRSRQRLKNTMEEADESESLQKTTVIRSRFLLEDLQERFDEKEPMVSYLNTLIVTADSIEELKSRYEILFSHLNQLGVGLVRANADQLYLYYKNMIGEVLDINDKNFIQPTTLEGFCENLFFITRKVGTDVGFYIGRVDNQVSSWQGDFELAIDSSNNPVYTNLLQANKQKVSGKVTNNPHVGIIGETGSGKSFLTKLLFTYHSFLKSKILYIDPKAEMRKQYNKVLGEHKKAGTNVALQKYIESIDFVTLDAKNPVNYGVLDPIVFLTGAEAVDLADSMIDSLLGKDNNPVVQAGYLDSIDKVLKRRASGEKVGMLHVFEDMQSENNKEEVVNAGNLLERIVKNSILSLCFSDGTNDAIGLDNKITILEITGLDLPKANSNHDMTKTQQKSLTVMYALGYFCKRFGERDKTEETILFFDEAWFFNSTAVGRAILMELKRIGRSFNNFMVYITQSVHDLSTTDDSTGFGTVFAFLEKTEVDDVLDYLKIVKTEHTREWINNMTMGQCIYYDTFGRKERITVDGMFPEIMELFNTVETKLQSVA</sequence>
<organism evidence="1 2">
    <name type="scientific">Streptococcus cuniculi</name>
    <dbReference type="NCBI Taxonomy" id="1432788"/>
    <lineage>
        <taxon>Bacteria</taxon>
        <taxon>Bacillati</taxon>
        <taxon>Bacillota</taxon>
        <taxon>Bacilli</taxon>
        <taxon>Lactobacillales</taxon>
        <taxon>Streptococcaceae</taxon>
        <taxon>Streptococcus</taxon>
    </lineage>
</organism>
<dbReference type="PANTHER" id="PTHR30121:SF6">
    <property type="entry name" value="SLR6007 PROTEIN"/>
    <property type="match status" value="1"/>
</dbReference>
<gene>
    <name evidence="1" type="ORF">E4T82_03985</name>
</gene>
<evidence type="ECO:0000313" key="1">
    <source>
        <dbReference type="EMBL" id="TFU98180.1"/>
    </source>
</evidence>
<dbReference type="RefSeq" id="WP_135181587.1">
    <property type="nucleotide sequence ID" value="NZ_JADGKZ010000004.1"/>
</dbReference>
<dbReference type="EMBL" id="SPPD01000004">
    <property type="protein sequence ID" value="TFU98180.1"/>
    <property type="molecule type" value="Genomic_DNA"/>
</dbReference>
<reference evidence="1 2" key="1">
    <citation type="submission" date="2019-03" db="EMBL/GenBank/DDBJ databases">
        <title>Diversity of the mouse oral microbiome.</title>
        <authorList>
            <person name="Joseph S."/>
            <person name="Aduse-Opoku J."/>
            <person name="Curtis M."/>
            <person name="Wade W."/>
            <person name="Hashim A."/>
        </authorList>
    </citation>
    <scope>NUCLEOTIDE SEQUENCE [LARGE SCALE GENOMIC DNA]</scope>
    <source>
        <strain evidence="1 2">WM131</strain>
    </source>
</reference>
<evidence type="ECO:0000313" key="2">
    <source>
        <dbReference type="Proteomes" id="UP000297253"/>
    </source>
</evidence>
<dbReference type="SUPFAM" id="SSF52540">
    <property type="entry name" value="P-loop containing nucleoside triphosphate hydrolases"/>
    <property type="match status" value="1"/>
</dbReference>
<dbReference type="PIRSF" id="PIRSF015040">
    <property type="entry name" value="ATPase_SAG2001_prd"/>
    <property type="match status" value="1"/>
</dbReference>
<proteinExistence type="predicted"/>
<dbReference type="OrthoDB" id="1647424at2"/>
<dbReference type="Gene3D" id="3.40.50.300">
    <property type="entry name" value="P-loop containing nucleotide triphosphate hydrolases"/>
    <property type="match status" value="2"/>
</dbReference>
<accession>A0A4Y9JAY5</accession>
<dbReference type="Pfam" id="PF12846">
    <property type="entry name" value="AAA_10"/>
    <property type="match status" value="1"/>
</dbReference>
<comment type="caution">
    <text evidence="1">The sequence shown here is derived from an EMBL/GenBank/DDBJ whole genome shotgun (WGS) entry which is preliminary data.</text>
</comment>
<protein>
    <submittedName>
        <fullName evidence="1">DUF87 domain-containing protein</fullName>
    </submittedName>
</protein>